<name>A0A328UAU5_9BACL</name>
<keyword evidence="1" id="KW-0732">Signal</keyword>
<sequence length="320" mass="36122">MMNAKKWTVSAITALVLVVNAGTLHAAKIGPSVNQQKQKYASLRAEAQDIHSNSEKLFNEYELLYKYKDAVPRMLSFLHSHIREVTSEHATAMVVMLESAVTRDRITMETKFSKPSIQLKLQKLYRPGDSMSALIDRTKDKDLKILLTATAIRGFKIETAEGYYFPVVNYKFFSHYNPFVTADMAAYVGLKTVETDSPAVKDGGLLISYSAMINRVLSFESFLKKYDGSSHTDEVKDMIRIYTQMTFYGVPNTPLFDPATKKLAPNAKKAFEAILQSGKASSSTYLAKLQKFMDVLKKNDYKRTNEVDKFLKDNIKNVLG</sequence>
<dbReference type="AlphaFoldDB" id="A0A328UAU5"/>
<organism evidence="2 3">
    <name type="scientific">Paenibacillus montanisoli</name>
    <dbReference type="NCBI Taxonomy" id="2081970"/>
    <lineage>
        <taxon>Bacteria</taxon>
        <taxon>Bacillati</taxon>
        <taxon>Bacillota</taxon>
        <taxon>Bacilli</taxon>
        <taxon>Bacillales</taxon>
        <taxon>Paenibacillaceae</taxon>
        <taxon>Paenibacillus</taxon>
    </lineage>
</organism>
<dbReference type="EMBL" id="QLUW01000001">
    <property type="protein sequence ID" value="RAP78045.1"/>
    <property type="molecule type" value="Genomic_DNA"/>
</dbReference>
<evidence type="ECO:0000256" key="1">
    <source>
        <dbReference type="SAM" id="SignalP"/>
    </source>
</evidence>
<evidence type="ECO:0000313" key="2">
    <source>
        <dbReference type="EMBL" id="RAP78045.1"/>
    </source>
</evidence>
<reference evidence="2 3" key="1">
    <citation type="submission" date="2018-06" db="EMBL/GenBank/DDBJ databases">
        <title>Paenibacillus montanisoli sp. nov., isolated from mountain area soil.</title>
        <authorList>
            <person name="Wu M."/>
        </authorList>
    </citation>
    <scope>NUCLEOTIDE SEQUENCE [LARGE SCALE GENOMIC DNA]</scope>
    <source>
        <strain evidence="2 3">RA17</strain>
    </source>
</reference>
<gene>
    <name evidence="2" type="ORF">DL346_06255</name>
</gene>
<dbReference type="RefSeq" id="WP_112881170.1">
    <property type="nucleotide sequence ID" value="NZ_QLUW01000001.1"/>
</dbReference>
<feature type="chain" id="PRO_5016419248" evidence="1">
    <location>
        <begin position="27"/>
        <end position="320"/>
    </location>
</feature>
<feature type="signal peptide" evidence="1">
    <location>
        <begin position="1"/>
        <end position="26"/>
    </location>
</feature>
<dbReference type="OrthoDB" id="1707591at2"/>
<protein>
    <submittedName>
        <fullName evidence="2">Uncharacterized protein</fullName>
    </submittedName>
</protein>
<comment type="caution">
    <text evidence="2">The sequence shown here is derived from an EMBL/GenBank/DDBJ whole genome shotgun (WGS) entry which is preliminary data.</text>
</comment>
<accession>A0A328UAU5</accession>
<keyword evidence="3" id="KW-1185">Reference proteome</keyword>
<evidence type="ECO:0000313" key="3">
    <source>
        <dbReference type="Proteomes" id="UP000249260"/>
    </source>
</evidence>
<proteinExistence type="predicted"/>
<dbReference type="Proteomes" id="UP000249260">
    <property type="component" value="Unassembled WGS sequence"/>
</dbReference>